<feature type="region of interest" description="Disordered" evidence="1">
    <location>
        <begin position="295"/>
        <end position="314"/>
    </location>
</feature>
<evidence type="ECO:0000256" key="1">
    <source>
        <dbReference type="SAM" id="MobiDB-lite"/>
    </source>
</evidence>
<feature type="compositionally biased region" description="Polar residues" evidence="1">
    <location>
        <begin position="33"/>
        <end position="43"/>
    </location>
</feature>
<evidence type="ECO:0000313" key="3">
    <source>
        <dbReference type="Proteomes" id="UP000656548"/>
    </source>
</evidence>
<dbReference type="EMBL" id="JADBEJ010000006">
    <property type="protein sequence ID" value="MBE1580390.1"/>
    <property type="molecule type" value="Genomic_DNA"/>
</dbReference>
<accession>A0ABR9LJD2</accession>
<protein>
    <submittedName>
        <fullName evidence="2">Uncharacterized protein</fullName>
    </submittedName>
</protein>
<name>A0ABR9LJD2_9PSEU</name>
<dbReference type="RefSeq" id="WP_192746957.1">
    <property type="nucleotide sequence ID" value="NZ_JADBEJ010000006.1"/>
</dbReference>
<keyword evidence="3" id="KW-1185">Reference proteome</keyword>
<organism evidence="2 3">
    <name type="scientific">Amycolatopsis roodepoortensis</name>
    <dbReference type="NCBI Taxonomy" id="700274"/>
    <lineage>
        <taxon>Bacteria</taxon>
        <taxon>Bacillati</taxon>
        <taxon>Actinomycetota</taxon>
        <taxon>Actinomycetes</taxon>
        <taxon>Pseudonocardiales</taxon>
        <taxon>Pseudonocardiaceae</taxon>
        <taxon>Amycolatopsis</taxon>
    </lineage>
</organism>
<gene>
    <name evidence="2" type="ORF">H4W30_007471</name>
</gene>
<sequence>MNYSPPALLAANAALMGHVEGNFPPDLGADSPHGTSRGESPSSGEVPLWVTACILFDPPPVASSANTVSTAVAFLMASCVRVHGDLAVKLSPTRLALLCGFERPEKAKWLTDYLQRIGFLRILDGGVNPKTGRRQARRDAQGRPIENELLVFPSPPPNYRGPRTLAEIDAAIAEDIAEAEFAHERSAGTGTKRSKPRTIRIRKRDLFGPPAGQPIPPGRGMEFDTQPPAGGDGNVSAGQATFHSIPPGRGMEFDTQPPAGGDGNVSAGQATFHPIPPGGGSYRSDRSSISDREIEGSISMEPVPGGTAEPPATGMDEAWGEEVREAARSFPVKAWYAARGQTQGLSKGDTDRLKTAILAAMARTSLTLEQVRQIGQAAVSEAKKSPVTYAEQAFSAANLPKWLARITPEPEARIPLPLLDLAPEVTESTPAKRPAGRDAVVDQPAAPKAPVVRAAKCGTCRAPADALWNERLVPATNEPCPGCFPADQMWRFEKPDMSAQASS</sequence>
<reference evidence="2 3" key="1">
    <citation type="submission" date="2020-10" db="EMBL/GenBank/DDBJ databases">
        <title>Sequencing the genomes of 1000 actinobacteria strains.</title>
        <authorList>
            <person name="Klenk H.-P."/>
        </authorList>
    </citation>
    <scope>NUCLEOTIDE SEQUENCE [LARGE SCALE GENOMIC DNA]</scope>
    <source>
        <strain evidence="2 3">DSM 46661</strain>
    </source>
</reference>
<dbReference type="Proteomes" id="UP000656548">
    <property type="component" value="Unassembled WGS sequence"/>
</dbReference>
<feature type="region of interest" description="Disordered" evidence="1">
    <location>
        <begin position="205"/>
        <end position="290"/>
    </location>
</feature>
<evidence type="ECO:0000313" key="2">
    <source>
        <dbReference type="EMBL" id="MBE1580390.1"/>
    </source>
</evidence>
<feature type="region of interest" description="Disordered" evidence="1">
    <location>
        <begin position="24"/>
        <end position="44"/>
    </location>
</feature>
<comment type="caution">
    <text evidence="2">The sequence shown here is derived from an EMBL/GenBank/DDBJ whole genome shotgun (WGS) entry which is preliminary data.</text>
</comment>
<proteinExistence type="predicted"/>